<dbReference type="AlphaFoldDB" id="A0A2P2QTX5"/>
<accession>A0A2P2QTX5</accession>
<dbReference type="EMBL" id="GGEC01089969">
    <property type="protein sequence ID" value="MBX70453.1"/>
    <property type="molecule type" value="Transcribed_RNA"/>
</dbReference>
<protein>
    <submittedName>
        <fullName evidence="1">Uncharacterized protein</fullName>
    </submittedName>
</protein>
<organism evidence="1">
    <name type="scientific">Rhizophora mucronata</name>
    <name type="common">Asiatic mangrove</name>
    <dbReference type="NCBI Taxonomy" id="61149"/>
    <lineage>
        <taxon>Eukaryota</taxon>
        <taxon>Viridiplantae</taxon>
        <taxon>Streptophyta</taxon>
        <taxon>Embryophyta</taxon>
        <taxon>Tracheophyta</taxon>
        <taxon>Spermatophyta</taxon>
        <taxon>Magnoliopsida</taxon>
        <taxon>eudicotyledons</taxon>
        <taxon>Gunneridae</taxon>
        <taxon>Pentapetalae</taxon>
        <taxon>rosids</taxon>
        <taxon>fabids</taxon>
        <taxon>Malpighiales</taxon>
        <taxon>Rhizophoraceae</taxon>
        <taxon>Rhizophora</taxon>
    </lineage>
</organism>
<reference evidence="1" key="1">
    <citation type="submission" date="2018-02" db="EMBL/GenBank/DDBJ databases">
        <title>Rhizophora mucronata_Transcriptome.</title>
        <authorList>
            <person name="Meera S.P."/>
            <person name="Sreeshan A."/>
            <person name="Augustine A."/>
        </authorList>
    </citation>
    <scope>NUCLEOTIDE SEQUENCE</scope>
    <source>
        <tissue evidence="1">Leaf</tissue>
    </source>
</reference>
<sequence length="41" mass="4807">MFSLVLVAPWDTDQIHLYGIIHATNLSIHCLRAPRWRSFNL</sequence>
<proteinExistence type="predicted"/>
<evidence type="ECO:0000313" key="1">
    <source>
        <dbReference type="EMBL" id="MBX70453.1"/>
    </source>
</evidence>
<name>A0A2P2QTX5_RHIMU</name>